<feature type="transmembrane region" description="Helical" evidence="5">
    <location>
        <begin position="342"/>
        <end position="375"/>
    </location>
</feature>
<dbReference type="GO" id="GO:0055085">
    <property type="term" value="P:transmembrane transport"/>
    <property type="evidence" value="ECO:0007669"/>
    <property type="project" value="InterPro"/>
</dbReference>
<dbReference type="EMBL" id="JAAGAA010000011">
    <property type="protein sequence ID" value="NDV13644.1"/>
    <property type="molecule type" value="Genomic_DNA"/>
</dbReference>
<evidence type="ECO:0000313" key="8">
    <source>
        <dbReference type="Proteomes" id="UP000482578"/>
    </source>
</evidence>
<comment type="caution">
    <text evidence="7">The sequence shown here is derived from an EMBL/GenBank/DDBJ whole genome shotgun (WGS) entry which is preliminary data.</text>
</comment>
<dbReference type="SUPFAM" id="SSF52091">
    <property type="entry name" value="SpoIIaa-like"/>
    <property type="match status" value="1"/>
</dbReference>
<dbReference type="InterPro" id="IPR011547">
    <property type="entry name" value="SLC26A/SulP_dom"/>
</dbReference>
<evidence type="ECO:0000256" key="4">
    <source>
        <dbReference type="ARBA" id="ARBA00023136"/>
    </source>
</evidence>
<name>A0A6B2KU62_9NEIS</name>
<keyword evidence="2 5" id="KW-0812">Transmembrane</keyword>
<comment type="subcellular location">
    <subcellularLocation>
        <location evidence="1">Membrane</location>
        <topology evidence="1">Multi-pass membrane protein</topology>
    </subcellularLocation>
</comment>
<evidence type="ECO:0000256" key="5">
    <source>
        <dbReference type="SAM" id="Phobius"/>
    </source>
</evidence>
<dbReference type="PROSITE" id="PS50801">
    <property type="entry name" value="STAS"/>
    <property type="match status" value="1"/>
</dbReference>
<evidence type="ECO:0000256" key="3">
    <source>
        <dbReference type="ARBA" id="ARBA00022989"/>
    </source>
</evidence>
<feature type="transmembrane region" description="Helical" evidence="5">
    <location>
        <begin position="130"/>
        <end position="152"/>
    </location>
</feature>
<dbReference type="PANTHER" id="PTHR11814">
    <property type="entry name" value="SULFATE TRANSPORTER"/>
    <property type="match status" value="1"/>
</dbReference>
<dbReference type="Gene3D" id="3.30.750.24">
    <property type="entry name" value="STAS domain"/>
    <property type="match status" value="1"/>
</dbReference>
<proteinExistence type="predicted"/>
<dbReference type="InterPro" id="IPR001902">
    <property type="entry name" value="SLC26A/SulP_fam"/>
</dbReference>
<keyword evidence="8" id="KW-1185">Reference proteome</keyword>
<dbReference type="InterPro" id="IPR002645">
    <property type="entry name" value="STAS_dom"/>
</dbReference>
<accession>A0A6B2KU62</accession>
<dbReference type="Pfam" id="PF01740">
    <property type="entry name" value="STAS"/>
    <property type="match status" value="1"/>
</dbReference>
<feature type="transmembrane region" description="Helical" evidence="5">
    <location>
        <begin position="266"/>
        <end position="290"/>
    </location>
</feature>
<sequence length="568" mass="58231">MRAVPLPPWLAGYRREFLAGDLVAGVVVTLLLVPQALAYALVAGLPAEVGLYASLAPLIIYALAGRSHAQSVGPMAVTSLLVASTLARLAPAGSAEYLLFAIWLALLSGLMLVLLGAFRLGLVADFLSQPVLAGFVSASALMIVLSQLAPLAGVAGGGATLPAQLSRLASSLGQGVSAPALWLGGAALAWLLWARASLAETLARAGVPVFWATLAERVAPVAALAGGALAVHAFDLAGRVAVVGVIPAGLPAPSLALPSFAELAQLVLPAFFIALVNTVQSLSVAQLLAARRGERLDPDRELLALGLCNLGAGLSGGFPVTGGLTRSIVNADAGANTQLSSLVSALLMLAIVLFATGALAGLPLAVLAATIVASVWRMVDFSLFARAWRSRRADAAAFGATFAAVLLLGVDSGIVVGLLVSLGAWIAGSGKPHIAEVGRIAGSEHFRNVARFAVERLPGVRFVRVDESLYFGNARNVDAALRALAADARVLVLIMSGVNRVDLSALMMLEALDDALAARGTTLWLSDIKGPVAVVLGRAGSEARFAGRTFLSANDAWIRLSNGADYQI</sequence>
<feature type="transmembrane region" description="Helical" evidence="5">
    <location>
        <begin position="396"/>
        <end position="426"/>
    </location>
</feature>
<dbReference type="RefSeq" id="WP_163316830.1">
    <property type="nucleotide sequence ID" value="NZ_JAAGAA010000011.1"/>
</dbReference>
<feature type="transmembrane region" description="Helical" evidence="5">
    <location>
        <begin position="49"/>
        <end position="65"/>
    </location>
</feature>
<feature type="transmembrane region" description="Helical" evidence="5">
    <location>
        <begin position="21"/>
        <end position="43"/>
    </location>
</feature>
<organism evidence="7 8">
    <name type="scientific">Crenobacter caeni</name>
    <dbReference type="NCBI Taxonomy" id="2705474"/>
    <lineage>
        <taxon>Bacteria</taxon>
        <taxon>Pseudomonadati</taxon>
        <taxon>Pseudomonadota</taxon>
        <taxon>Betaproteobacteria</taxon>
        <taxon>Neisseriales</taxon>
        <taxon>Neisseriaceae</taxon>
        <taxon>Crenobacter</taxon>
    </lineage>
</organism>
<dbReference type="Proteomes" id="UP000482578">
    <property type="component" value="Unassembled WGS sequence"/>
</dbReference>
<feature type="transmembrane region" description="Helical" evidence="5">
    <location>
        <begin position="97"/>
        <end position="118"/>
    </location>
</feature>
<evidence type="ECO:0000313" key="7">
    <source>
        <dbReference type="EMBL" id="NDV13644.1"/>
    </source>
</evidence>
<feature type="transmembrane region" description="Helical" evidence="5">
    <location>
        <begin position="172"/>
        <end position="194"/>
    </location>
</feature>
<feature type="domain" description="STAS" evidence="6">
    <location>
        <begin position="450"/>
        <end position="540"/>
    </location>
</feature>
<keyword evidence="4 5" id="KW-0472">Membrane</keyword>
<keyword evidence="3 5" id="KW-1133">Transmembrane helix</keyword>
<dbReference type="GO" id="GO:0016020">
    <property type="term" value="C:membrane"/>
    <property type="evidence" value="ECO:0007669"/>
    <property type="project" value="UniProtKB-SubCell"/>
</dbReference>
<feature type="transmembrane region" description="Helical" evidence="5">
    <location>
        <begin position="72"/>
        <end position="91"/>
    </location>
</feature>
<dbReference type="InterPro" id="IPR036513">
    <property type="entry name" value="STAS_dom_sf"/>
</dbReference>
<evidence type="ECO:0000256" key="2">
    <source>
        <dbReference type="ARBA" id="ARBA00022692"/>
    </source>
</evidence>
<gene>
    <name evidence="7" type="ORF">GZH52_12725</name>
</gene>
<feature type="transmembrane region" description="Helical" evidence="5">
    <location>
        <begin position="302"/>
        <end position="322"/>
    </location>
</feature>
<evidence type="ECO:0000259" key="6">
    <source>
        <dbReference type="PROSITE" id="PS50801"/>
    </source>
</evidence>
<reference evidence="7 8" key="1">
    <citation type="submission" date="2020-02" db="EMBL/GenBank/DDBJ databases">
        <authorList>
            <person name="Yang Z."/>
        </authorList>
    </citation>
    <scope>NUCLEOTIDE SEQUENCE [LARGE SCALE GENOMIC DNA]</scope>
    <source>
        <strain evidence="7 8">HX-7-9</strain>
    </source>
</reference>
<protein>
    <submittedName>
        <fullName evidence="7">STAS domain-containing protein</fullName>
    </submittedName>
</protein>
<evidence type="ECO:0000256" key="1">
    <source>
        <dbReference type="ARBA" id="ARBA00004141"/>
    </source>
</evidence>
<dbReference type="AlphaFoldDB" id="A0A6B2KU62"/>
<dbReference type="Pfam" id="PF00916">
    <property type="entry name" value="Sulfate_transp"/>
    <property type="match status" value="1"/>
</dbReference>
<dbReference type="CDD" id="cd07042">
    <property type="entry name" value="STAS_SulP_like_sulfate_transporter"/>
    <property type="match status" value="1"/>
</dbReference>